<dbReference type="InterPro" id="IPR005119">
    <property type="entry name" value="LysR_subst-bd"/>
</dbReference>
<evidence type="ECO:0000256" key="2">
    <source>
        <dbReference type="ARBA" id="ARBA00023015"/>
    </source>
</evidence>
<dbReference type="CDD" id="cd08414">
    <property type="entry name" value="PBP2_LTTR_aromatics_like"/>
    <property type="match status" value="1"/>
</dbReference>
<comment type="caution">
    <text evidence="6">The sequence shown here is derived from an EMBL/GenBank/DDBJ whole genome shotgun (WGS) entry which is preliminary data.</text>
</comment>
<keyword evidence="2" id="KW-0805">Transcription regulation</keyword>
<protein>
    <submittedName>
        <fullName evidence="6">HTH-type transcriptional regulator GltC</fullName>
    </submittedName>
</protein>
<feature type="domain" description="HTH lysR-type" evidence="5">
    <location>
        <begin position="1"/>
        <end position="58"/>
    </location>
</feature>
<reference evidence="6" key="1">
    <citation type="submission" date="2021-12" db="EMBL/GenBank/DDBJ databases">
        <authorList>
            <person name="Rodrigo-Torres L."/>
            <person name="Arahal R. D."/>
            <person name="Lucena T."/>
        </authorList>
    </citation>
    <scope>NUCLEOTIDE SEQUENCE</scope>
    <source>
        <strain evidence="6">CECT 8858</strain>
    </source>
</reference>
<organism evidence="6 7">
    <name type="scientific">Emticicia aquatica</name>
    <dbReference type="NCBI Taxonomy" id="1681835"/>
    <lineage>
        <taxon>Bacteria</taxon>
        <taxon>Pseudomonadati</taxon>
        <taxon>Bacteroidota</taxon>
        <taxon>Cytophagia</taxon>
        <taxon>Cytophagales</taxon>
        <taxon>Leadbetterellaceae</taxon>
        <taxon>Emticicia</taxon>
    </lineage>
</organism>
<dbReference type="RefSeq" id="WP_238803999.1">
    <property type="nucleotide sequence ID" value="NZ_CAKLPY010000001.1"/>
</dbReference>
<evidence type="ECO:0000256" key="1">
    <source>
        <dbReference type="ARBA" id="ARBA00009437"/>
    </source>
</evidence>
<dbReference type="SUPFAM" id="SSF53850">
    <property type="entry name" value="Periplasmic binding protein-like II"/>
    <property type="match status" value="1"/>
</dbReference>
<dbReference type="Gene3D" id="1.10.10.10">
    <property type="entry name" value="Winged helix-like DNA-binding domain superfamily/Winged helix DNA-binding domain"/>
    <property type="match status" value="1"/>
</dbReference>
<accession>A0ABN8EQX7</accession>
<dbReference type="Proteomes" id="UP000837932">
    <property type="component" value="Unassembled WGS sequence"/>
</dbReference>
<dbReference type="InterPro" id="IPR036390">
    <property type="entry name" value="WH_DNA-bd_sf"/>
</dbReference>
<comment type="similarity">
    <text evidence="1">Belongs to the LysR transcriptional regulatory family.</text>
</comment>
<dbReference type="EMBL" id="CAKLPY010000001">
    <property type="protein sequence ID" value="CAH0994250.1"/>
    <property type="molecule type" value="Genomic_DNA"/>
</dbReference>
<proteinExistence type="inferred from homology"/>
<sequence>MDLRTIENFLKLAETLNFRKTAEEIYIAQPALSRQIMGLEEELKVMLLKRNKRNVALTEAGEYFREECQRILEDFERVRQRTNQIYNGEGGEIKIAHSSSSMQFLLPNILAKIQSKMPSLKTILNESTNIFGINALINRTIDVCFGPNMIVPKELNARTLYAENFVILLPQKHWLLEENFTSLAQLSDESFILPPRSESSGYVESIEAMCQNNGFIPKVAYQSGNSNTVLRLVEAGVGVSIEPKSALSGQNMNVRHIEMRDNVSKSEMRMVWLRGREKELARFFEIVEEVVNQYEFTTFIT</sequence>
<evidence type="ECO:0000256" key="3">
    <source>
        <dbReference type="ARBA" id="ARBA00023125"/>
    </source>
</evidence>
<dbReference type="PRINTS" id="PR00039">
    <property type="entry name" value="HTHLYSR"/>
</dbReference>
<dbReference type="PANTHER" id="PTHR30346">
    <property type="entry name" value="TRANSCRIPTIONAL DUAL REGULATOR HCAR-RELATED"/>
    <property type="match status" value="1"/>
</dbReference>
<keyword evidence="7" id="KW-1185">Reference proteome</keyword>
<dbReference type="Pfam" id="PF03466">
    <property type="entry name" value="LysR_substrate"/>
    <property type="match status" value="1"/>
</dbReference>
<keyword evidence="3" id="KW-0238">DNA-binding</keyword>
<evidence type="ECO:0000313" key="6">
    <source>
        <dbReference type="EMBL" id="CAH0994250.1"/>
    </source>
</evidence>
<dbReference type="PROSITE" id="PS50931">
    <property type="entry name" value="HTH_LYSR"/>
    <property type="match status" value="1"/>
</dbReference>
<evidence type="ECO:0000259" key="5">
    <source>
        <dbReference type="PROSITE" id="PS50931"/>
    </source>
</evidence>
<dbReference type="Gene3D" id="3.40.190.10">
    <property type="entry name" value="Periplasmic binding protein-like II"/>
    <property type="match status" value="2"/>
</dbReference>
<keyword evidence="4" id="KW-0804">Transcription</keyword>
<evidence type="ECO:0000256" key="4">
    <source>
        <dbReference type="ARBA" id="ARBA00023163"/>
    </source>
</evidence>
<dbReference type="SUPFAM" id="SSF46785">
    <property type="entry name" value="Winged helix' DNA-binding domain"/>
    <property type="match status" value="1"/>
</dbReference>
<dbReference type="PANTHER" id="PTHR30346:SF28">
    <property type="entry name" value="HTH-TYPE TRANSCRIPTIONAL REGULATOR CYNR"/>
    <property type="match status" value="1"/>
</dbReference>
<name>A0ABN8EQX7_9BACT</name>
<evidence type="ECO:0000313" key="7">
    <source>
        <dbReference type="Proteomes" id="UP000837932"/>
    </source>
</evidence>
<dbReference type="InterPro" id="IPR000847">
    <property type="entry name" value="LysR_HTH_N"/>
</dbReference>
<dbReference type="InterPro" id="IPR036388">
    <property type="entry name" value="WH-like_DNA-bd_sf"/>
</dbReference>
<dbReference type="Pfam" id="PF00126">
    <property type="entry name" value="HTH_1"/>
    <property type="match status" value="1"/>
</dbReference>
<gene>
    <name evidence="6" type="primary">gltC</name>
    <name evidence="6" type="ORF">EMA8858_00359</name>
</gene>